<dbReference type="InterPro" id="IPR028202">
    <property type="entry name" value="Reductase_C"/>
</dbReference>
<dbReference type="Gene3D" id="3.50.50.60">
    <property type="entry name" value="FAD/NAD(P)-binding domain"/>
    <property type="match status" value="2"/>
</dbReference>
<keyword evidence="4" id="KW-0479">Metal-binding</keyword>
<keyword evidence="2" id="KW-0285">Flavoprotein</keyword>
<dbReference type="PRINTS" id="PR00469">
    <property type="entry name" value="PNDRDTASEII"/>
</dbReference>
<evidence type="ECO:0000256" key="5">
    <source>
        <dbReference type="ARBA" id="ARBA00022827"/>
    </source>
</evidence>
<feature type="region of interest" description="Disordered" evidence="9">
    <location>
        <begin position="1"/>
        <end position="125"/>
    </location>
</feature>
<dbReference type="Pfam" id="PF07992">
    <property type="entry name" value="Pyr_redox_2"/>
    <property type="match status" value="1"/>
</dbReference>
<keyword evidence="5" id="KW-0274">FAD</keyword>
<dbReference type="PRINTS" id="PR00368">
    <property type="entry name" value="FADPNR"/>
</dbReference>
<keyword evidence="6" id="KW-0560">Oxidoreductase</keyword>
<dbReference type="Gene3D" id="2.102.10.10">
    <property type="entry name" value="Rieske [2Fe-2S] iron-sulphur domain"/>
    <property type="match status" value="1"/>
</dbReference>
<sequence>MRRPAGGAGSLGLRPQCLRSASPAPPRPPRRGPQRLQNGGRTEPRARQPHSTAGLGARSSGRPWRRWVARAASQGGGQGQGELSVTTVEEAGPGGSSRWDGRPSVSKGHRGSSPTRGSLGLPQPATCGPALHPAGRGPLTMGGCFSKPKPVELKIEVVLPEKERGKEELSASGKGSPRAYQGNGTARHFHAEERLAAPHPYPSTQDCVEAAVCHIKDLENGQMREVELGWGKVLLVKDNGELHALGHKCPHYGAPLVKGVLSRGHVRCPWHGACFNISTGDLEDFPGLDSLHKFQVKIEKEKVYVRASKQALQLQRRTKVMATCISPSAGHSGSTNVLIVGAGAAGLVCAETLRQEGFSDRIVLCTLDRHLPYDRPKLSKSLDAQPEQLALRPKEFFRAHGIEVLTEAQVVTVDVRNKKAVFKDGFKLEYSKLLLAPGSSPKTLSCKGKDVENVFTIRTPEDANRVVRLARGRNAVVVGAGFLGMEVAAYLTEKAHSVSVVELEETPFRRLLGERVGRALMKMFENNWVKFYMQTEVSELRAQEGKLKEVVLKSSKVVRADVCVVGIGAVPATGFLRQSGIGLDSRGFIPVNKMMQTNIPGVFAAGDAVTFPLAWRNNRKVNIPHWQMAHAQGRVAAQNMLAQEAEISTVPYLWTSMFGKSLRYAGYGEGFDDVIIQGDLDELKFVAFYTKGDEVTSVASMNYDPIVSKVAEVLASGRTIRKREVETGDMSWLTGKGS</sequence>
<feature type="domain" description="Rieske" evidence="10">
    <location>
        <begin position="210"/>
        <end position="305"/>
    </location>
</feature>
<dbReference type="GeneID" id="140685351"/>
<dbReference type="InterPro" id="IPR050446">
    <property type="entry name" value="FAD-oxidoreductase/Apoptosis"/>
</dbReference>
<name>A0ABM5CJU2_VICPA</name>
<keyword evidence="8" id="KW-0411">Iron-sulfur</keyword>
<dbReference type="Proteomes" id="UP001652581">
    <property type="component" value="Chromosome 32"/>
</dbReference>
<proteinExistence type="inferred from homology"/>
<comment type="similarity">
    <text evidence="1">Belongs to the FAD-dependent oxidoreductase family.</text>
</comment>
<evidence type="ECO:0000256" key="3">
    <source>
        <dbReference type="ARBA" id="ARBA00022714"/>
    </source>
</evidence>
<dbReference type="Pfam" id="PF00355">
    <property type="entry name" value="Rieske"/>
    <property type="match status" value="1"/>
</dbReference>
<evidence type="ECO:0000256" key="4">
    <source>
        <dbReference type="ARBA" id="ARBA00022723"/>
    </source>
</evidence>
<dbReference type="InterPro" id="IPR017941">
    <property type="entry name" value="Rieske_2Fe-2S"/>
</dbReference>
<evidence type="ECO:0000256" key="1">
    <source>
        <dbReference type="ARBA" id="ARBA00006442"/>
    </source>
</evidence>
<keyword evidence="7" id="KW-0408">Iron</keyword>
<evidence type="ECO:0000256" key="8">
    <source>
        <dbReference type="ARBA" id="ARBA00023014"/>
    </source>
</evidence>
<dbReference type="InterPro" id="IPR036922">
    <property type="entry name" value="Rieske_2Fe-2S_sf"/>
</dbReference>
<evidence type="ECO:0000256" key="2">
    <source>
        <dbReference type="ARBA" id="ARBA00022630"/>
    </source>
</evidence>
<dbReference type="Gene3D" id="3.30.390.30">
    <property type="match status" value="1"/>
</dbReference>
<organism evidence="11 12">
    <name type="scientific">Vicugna pacos</name>
    <name type="common">Alpaca</name>
    <name type="synonym">Lama pacos</name>
    <dbReference type="NCBI Taxonomy" id="30538"/>
    <lineage>
        <taxon>Eukaryota</taxon>
        <taxon>Metazoa</taxon>
        <taxon>Chordata</taxon>
        <taxon>Craniata</taxon>
        <taxon>Vertebrata</taxon>
        <taxon>Euteleostomi</taxon>
        <taxon>Mammalia</taxon>
        <taxon>Eutheria</taxon>
        <taxon>Laurasiatheria</taxon>
        <taxon>Artiodactyla</taxon>
        <taxon>Tylopoda</taxon>
        <taxon>Camelidae</taxon>
        <taxon>Vicugna</taxon>
    </lineage>
</organism>
<dbReference type="SUPFAM" id="SSF50022">
    <property type="entry name" value="ISP domain"/>
    <property type="match status" value="1"/>
</dbReference>
<evidence type="ECO:0000259" key="10">
    <source>
        <dbReference type="PROSITE" id="PS51296"/>
    </source>
</evidence>
<evidence type="ECO:0000313" key="11">
    <source>
        <dbReference type="Proteomes" id="UP001652581"/>
    </source>
</evidence>
<protein>
    <submittedName>
        <fullName evidence="12">Apoptosis-inducing factor 3</fullName>
    </submittedName>
</protein>
<dbReference type="PANTHER" id="PTHR43557:SF8">
    <property type="entry name" value="APOPTOSIS-INDUCING FACTOR 3"/>
    <property type="match status" value="1"/>
</dbReference>
<reference evidence="12" key="1">
    <citation type="submission" date="2025-08" db="UniProtKB">
        <authorList>
            <consortium name="RefSeq"/>
        </authorList>
    </citation>
    <scope>IDENTIFICATION</scope>
</reference>
<dbReference type="InterPro" id="IPR016156">
    <property type="entry name" value="FAD/NAD-linked_Rdtase_dimer_sf"/>
</dbReference>
<dbReference type="SUPFAM" id="SSF55424">
    <property type="entry name" value="FAD/NAD-linked reductases, dimerisation (C-terminal) domain"/>
    <property type="match status" value="1"/>
</dbReference>
<dbReference type="PANTHER" id="PTHR43557">
    <property type="entry name" value="APOPTOSIS-INDUCING FACTOR 1"/>
    <property type="match status" value="1"/>
</dbReference>
<evidence type="ECO:0000256" key="6">
    <source>
        <dbReference type="ARBA" id="ARBA00023002"/>
    </source>
</evidence>
<dbReference type="Pfam" id="PF14759">
    <property type="entry name" value="Reductase_C"/>
    <property type="match status" value="1"/>
</dbReference>
<evidence type="ECO:0000256" key="9">
    <source>
        <dbReference type="SAM" id="MobiDB-lite"/>
    </source>
</evidence>
<evidence type="ECO:0000256" key="7">
    <source>
        <dbReference type="ARBA" id="ARBA00023004"/>
    </source>
</evidence>
<evidence type="ECO:0000313" key="12">
    <source>
        <dbReference type="RefSeq" id="XP_072808918.1"/>
    </source>
</evidence>
<dbReference type="SUPFAM" id="SSF51905">
    <property type="entry name" value="FAD/NAD(P)-binding domain"/>
    <property type="match status" value="1"/>
</dbReference>
<dbReference type="InterPro" id="IPR023753">
    <property type="entry name" value="FAD/NAD-binding_dom"/>
</dbReference>
<accession>A0ABM5CJU2</accession>
<gene>
    <name evidence="12" type="primary">AIFM3</name>
</gene>
<dbReference type="PROSITE" id="PS51296">
    <property type="entry name" value="RIESKE"/>
    <property type="match status" value="1"/>
</dbReference>
<feature type="compositionally biased region" description="Gly residues" evidence="9">
    <location>
        <begin position="1"/>
        <end position="10"/>
    </location>
</feature>
<keyword evidence="11" id="KW-1185">Reference proteome</keyword>
<dbReference type="CDD" id="cd03478">
    <property type="entry name" value="Rieske_AIFL_N"/>
    <property type="match status" value="1"/>
</dbReference>
<dbReference type="InterPro" id="IPR036188">
    <property type="entry name" value="FAD/NAD-bd_sf"/>
</dbReference>
<dbReference type="RefSeq" id="XP_072808918.1">
    <property type="nucleotide sequence ID" value="XM_072952817.1"/>
</dbReference>
<keyword evidence="3" id="KW-0001">2Fe-2S</keyword>